<dbReference type="PANTHER" id="PTHR37984">
    <property type="entry name" value="PROTEIN CBG26694"/>
    <property type="match status" value="1"/>
</dbReference>
<reference evidence="2 3" key="1">
    <citation type="journal article" date="2018" name="Front. Plant Sci.">
        <title>Red Clover (Trifolium pratense) and Zigzag Clover (T. medium) - A Picture of Genomic Similarities and Differences.</title>
        <authorList>
            <person name="Dluhosova J."/>
            <person name="Istvanek J."/>
            <person name="Nedelnik J."/>
            <person name="Repkova J."/>
        </authorList>
    </citation>
    <scope>NUCLEOTIDE SEQUENCE [LARGE SCALE GENOMIC DNA]</scope>
    <source>
        <strain evidence="3">cv. 10/8</strain>
        <tissue evidence="2">Leaf</tissue>
    </source>
</reference>
<comment type="caution">
    <text evidence="2">The sequence shown here is derived from an EMBL/GenBank/DDBJ whole genome shotgun (WGS) entry which is preliminary data.</text>
</comment>
<dbReference type="SUPFAM" id="SSF53098">
    <property type="entry name" value="Ribonuclease H-like"/>
    <property type="match status" value="1"/>
</dbReference>
<dbReference type="PROSITE" id="PS50994">
    <property type="entry name" value="INTEGRASE"/>
    <property type="match status" value="1"/>
</dbReference>
<dbReference type="Gene3D" id="3.30.420.10">
    <property type="entry name" value="Ribonuclease H-like superfamily/Ribonuclease H"/>
    <property type="match status" value="1"/>
</dbReference>
<dbReference type="InterPro" id="IPR056924">
    <property type="entry name" value="SH3_Tf2-1"/>
</dbReference>
<dbReference type="PANTHER" id="PTHR37984:SF5">
    <property type="entry name" value="PROTEIN NYNRIN-LIKE"/>
    <property type="match status" value="1"/>
</dbReference>
<dbReference type="InterPro" id="IPR036397">
    <property type="entry name" value="RNaseH_sf"/>
</dbReference>
<evidence type="ECO:0000259" key="1">
    <source>
        <dbReference type="PROSITE" id="PS50994"/>
    </source>
</evidence>
<dbReference type="InterPro" id="IPR001584">
    <property type="entry name" value="Integrase_cat-core"/>
</dbReference>
<evidence type="ECO:0000313" key="3">
    <source>
        <dbReference type="Proteomes" id="UP000265520"/>
    </source>
</evidence>
<evidence type="ECO:0000313" key="2">
    <source>
        <dbReference type="EMBL" id="MCH86706.1"/>
    </source>
</evidence>
<dbReference type="AlphaFoldDB" id="A0A392MGS5"/>
<gene>
    <name evidence="2" type="ORF">A2U01_0007566</name>
</gene>
<name>A0A392MGS5_9FABA</name>
<organism evidence="2 3">
    <name type="scientific">Trifolium medium</name>
    <dbReference type="NCBI Taxonomy" id="97028"/>
    <lineage>
        <taxon>Eukaryota</taxon>
        <taxon>Viridiplantae</taxon>
        <taxon>Streptophyta</taxon>
        <taxon>Embryophyta</taxon>
        <taxon>Tracheophyta</taxon>
        <taxon>Spermatophyta</taxon>
        <taxon>Magnoliopsida</taxon>
        <taxon>eudicotyledons</taxon>
        <taxon>Gunneridae</taxon>
        <taxon>Pentapetalae</taxon>
        <taxon>rosids</taxon>
        <taxon>fabids</taxon>
        <taxon>Fabales</taxon>
        <taxon>Fabaceae</taxon>
        <taxon>Papilionoideae</taxon>
        <taxon>50 kb inversion clade</taxon>
        <taxon>NPAAA clade</taxon>
        <taxon>Hologalegina</taxon>
        <taxon>IRL clade</taxon>
        <taxon>Trifolieae</taxon>
        <taxon>Trifolium</taxon>
    </lineage>
</organism>
<dbReference type="Pfam" id="PF24626">
    <property type="entry name" value="SH3_Tf2-1"/>
    <property type="match status" value="1"/>
</dbReference>
<sequence length="360" mass="41061">MRKDVEDFVKSCVVCQQTKSANHAPYGLLQPLPLPDRVWEDISMDFIVGLPSFQTNTVVLVIVDRLSKAAHFGMLPTHFTAAKVAELFAIMVCKLHGMPRSIVSNRDPIFLSHFWQELFELFRLSGTKLRMSTAYHPQSDGQTEIVNKILQQYLRCFVHNKPKQWGLYLHWAEWNYNTAVHTATGLTPFQVVYGRAPPALPSYIPGSTQLQAVEATLMDRETVLLELKQKLLKAQAVMKAIADQRRIPHKFAIGDLVFVKLRPYRQISVAGKRIHKLSKRFYGPFKLIKAIGEVAFQLELPITSRIHPVFHVSQLKPCFSNTDAVLDLPAEVVDNQPLIQPLAVMDWKRNDDTNEWQVLI</sequence>
<dbReference type="EMBL" id="LXQA010010795">
    <property type="protein sequence ID" value="MCH86706.1"/>
    <property type="molecule type" value="Genomic_DNA"/>
</dbReference>
<dbReference type="GO" id="GO:0003676">
    <property type="term" value="F:nucleic acid binding"/>
    <property type="evidence" value="ECO:0007669"/>
    <property type="project" value="InterPro"/>
</dbReference>
<dbReference type="InterPro" id="IPR012337">
    <property type="entry name" value="RNaseH-like_sf"/>
</dbReference>
<feature type="domain" description="Integrase catalytic" evidence="1">
    <location>
        <begin position="29"/>
        <end position="196"/>
    </location>
</feature>
<dbReference type="Proteomes" id="UP000265520">
    <property type="component" value="Unassembled WGS sequence"/>
</dbReference>
<dbReference type="GO" id="GO:0015074">
    <property type="term" value="P:DNA integration"/>
    <property type="evidence" value="ECO:0007669"/>
    <property type="project" value="InterPro"/>
</dbReference>
<keyword evidence="3" id="KW-1185">Reference proteome</keyword>
<dbReference type="InterPro" id="IPR050951">
    <property type="entry name" value="Retrovirus_Pol_polyprotein"/>
</dbReference>
<protein>
    <recommendedName>
        <fullName evidence="1">Integrase catalytic domain-containing protein</fullName>
    </recommendedName>
</protein>
<accession>A0A392MGS5</accession>
<proteinExistence type="predicted"/>